<organism evidence="3 4">
    <name type="scientific">Desulfovibrio gilichinskyi</name>
    <dbReference type="NCBI Taxonomy" id="1519643"/>
    <lineage>
        <taxon>Bacteria</taxon>
        <taxon>Pseudomonadati</taxon>
        <taxon>Thermodesulfobacteriota</taxon>
        <taxon>Desulfovibrionia</taxon>
        <taxon>Desulfovibrionales</taxon>
        <taxon>Desulfovibrionaceae</taxon>
        <taxon>Desulfovibrio</taxon>
    </lineage>
</organism>
<evidence type="ECO:0000256" key="1">
    <source>
        <dbReference type="SAM" id="SignalP"/>
    </source>
</evidence>
<evidence type="ECO:0000313" key="4">
    <source>
        <dbReference type="Proteomes" id="UP000192906"/>
    </source>
</evidence>
<name>A0A1X7EI54_9BACT</name>
<evidence type="ECO:0000313" key="3">
    <source>
        <dbReference type="EMBL" id="SMF34382.1"/>
    </source>
</evidence>
<dbReference type="GO" id="GO:0004180">
    <property type="term" value="F:carboxypeptidase activity"/>
    <property type="evidence" value="ECO:0007669"/>
    <property type="project" value="UniProtKB-KW"/>
</dbReference>
<dbReference type="GO" id="GO:0006508">
    <property type="term" value="P:proteolysis"/>
    <property type="evidence" value="ECO:0007669"/>
    <property type="project" value="InterPro"/>
</dbReference>
<dbReference type="OrthoDB" id="5413878at2"/>
<keyword evidence="4" id="KW-1185">Reference proteome</keyword>
<feature type="signal peptide" evidence="1">
    <location>
        <begin position="1"/>
        <end position="28"/>
    </location>
</feature>
<dbReference type="PANTHER" id="PTHR34385">
    <property type="entry name" value="D-ALANYL-D-ALANINE CARBOXYPEPTIDASE"/>
    <property type="match status" value="1"/>
</dbReference>
<sequence length="281" mass="31608">MNRRTFLKTLCTVTAATSLCGVQTLAHASGTSRSLEDQDLKDYLHNMANFDLPHTGDIIVKNNQLAILNSTFKKLKRIQKTVGFGNFSILGFDEALRYADSNPSIGSFTKKELNFLDYTFNFDATNYGFYGKRPIDEITSQISQKDLVKISRTGNFLYRGQPYETYKSIKKLLGNKVYLTSGVRGIMKQFILFLAKASENNGNLSLASRSLAPPGYSFHGVGDFDVGERGLGAANFSIKFAGTETCTRLRNQGYLKLRYPKDNMLGVRFEPWHIKVKNFRP</sequence>
<proteinExistence type="predicted"/>
<dbReference type="InterPro" id="IPR003709">
    <property type="entry name" value="VanY-like_core_dom"/>
</dbReference>
<dbReference type="CDD" id="cd14814">
    <property type="entry name" value="Peptidase_M15"/>
    <property type="match status" value="1"/>
</dbReference>
<feature type="domain" description="D-alanyl-D-alanine carboxypeptidase-like core" evidence="2">
    <location>
        <begin position="174"/>
        <end position="275"/>
    </location>
</feature>
<dbReference type="InterPro" id="IPR052179">
    <property type="entry name" value="DD-CPase-like"/>
</dbReference>
<accession>A0A1X7EI54</accession>
<evidence type="ECO:0000259" key="2">
    <source>
        <dbReference type="Pfam" id="PF02557"/>
    </source>
</evidence>
<feature type="chain" id="PRO_5012214251" evidence="1">
    <location>
        <begin position="29"/>
        <end position="281"/>
    </location>
</feature>
<keyword evidence="1" id="KW-0732">Signal</keyword>
<dbReference type="Pfam" id="PF02557">
    <property type="entry name" value="VanY"/>
    <property type="match status" value="1"/>
</dbReference>
<dbReference type="AlphaFoldDB" id="A0A1X7EI54"/>
<keyword evidence="3" id="KW-0378">Hydrolase</keyword>
<gene>
    <name evidence="3" type="ORF">SAMN06295933_2992</name>
</gene>
<keyword evidence="3" id="KW-0121">Carboxypeptidase</keyword>
<protein>
    <submittedName>
        <fullName evidence="3">D-alanyl-D-alanine carboxypeptidase</fullName>
    </submittedName>
</protein>
<dbReference type="InterPro" id="IPR009045">
    <property type="entry name" value="Zn_M74/Hedgehog-like"/>
</dbReference>
<dbReference type="RefSeq" id="WP_085103649.1">
    <property type="nucleotide sequence ID" value="NZ_FWZU01000005.1"/>
</dbReference>
<dbReference type="STRING" id="1519643.SAMN06295933_2992"/>
<dbReference type="PANTHER" id="PTHR34385:SF1">
    <property type="entry name" value="PEPTIDOGLYCAN L-ALANYL-D-GLUTAMATE ENDOPEPTIDASE CWLK"/>
    <property type="match status" value="1"/>
</dbReference>
<dbReference type="Proteomes" id="UP000192906">
    <property type="component" value="Unassembled WGS sequence"/>
</dbReference>
<dbReference type="Gene3D" id="3.30.1380.10">
    <property type="match status" value="1"/>
</dbReference>
<reference evidence="4" key="1">
    <citation type="submission" date="2017-04" db="EMBL/GenBank/DDBJ databases">
        <authorList>
            <person name="Varghese N."/>
            <person name="Submissions S."/>
        </authorList>
    </citation>
    <scope>NUCLEOTIDE SEQUENCE [LARGE SCALE GENOMIC DNA]</scope>
    <source>
        <strain evidence="4">K3S</strain>
    </source>
</reference>
<keyword evidence="3" id="KW-0645">Protease</keyword>
<dbReference type="EMBL" id="FWZU01000005">
    <property type="protein sequence ID" value="SMF34382.1"/>
    <property type="molecule type" value="Genomic_DNA"/>
</dbReference>